<feature type="region of interest" description="Disordered" evidence="13">
    <location>
        <begin position="1"/>
        <end position="35"/>
    </location>
</feature>
<accession>D7FQ84</accession>
<dbReference type="PANTHER" id="PTHR31201">
    <property type="entry name" value="OS01G0585100 PROTEIN"/>
    <property type="match status" value="1"/>
</dbReference>
<keyword evidence="12" id="KW-0012">Acyltransferase</keyword>
<evidence type="ECO:0000256" key="8">
    <source>
        <dbReference type="ARBA" id="ARBA00023098"/>
    </source>
</evidence>
<keyword evidence="4" id="KW-0444">Lipid biosynthesis</keyword>
<evidence type="ECO:0000313" key="15">
    <source>
        <dbReference type="EMBL" id="CBJ48416.1"/>
    </source>
</evidence>
<feature type="transmembrane region" description="Helical" evidence="14">
    <location>
        <begin position="171"/>
        <end position="188"/>
    </location>
</feature>
<feature type="transmembrane region" description="Helical" evidence="14">
    <location>
        <begin position="399"/>
        <end position="421"/>
    </location>
</feature>
<keyword evidence="11" id="KW-1208">Phospholipid metabolism</keyword>
<feature type="transmembrane region" description="Helical" evidence="14">
    <location>
        <begin position="254"/>
        <end position="273"/>
    </location>
</feature>
<keyword evidence="8" id="KW-0443">Lipid metabolism</keyword>
<gene>
    <name evidence="15" type="ORF">Esi_0002_0214</name>
</gene>
<keyword evidence="9 14" id="KW-0472">Membrane</keyword>
<evidence type="ECO:0000256" key="5">
    <source>
        <dbReference type="ARBA" id="ARBA00022679"/>
    </source>
</evidence>
<dbReference type="AlphaFoldDB" id="D7FQ84"/>
<evidence type="ECO:0000256" key="11">
    <source>
        <dbReference type="ARBA" id="ARBA00023264"/>
    </source>
</evidence>
<dbReference type="Proteomes" id="UP000002630">
    <property type="component" value="Linkage Group LG02"/>
</dbReference>
<evidence type="ECO:0000256" key="4">
    <source>
        <dbReference type="ARBA" id="ARBA00022516"/>
    </source>
</evidence>
<evidence type="ECO:0000256" key="10">
    <source>
        <dbReference type="ARBA" id="ARBA00023209"/>
    </source>
</evidence>
<evidence type="ECO:0000256" key="13">
    <source>
        <dbReference type="SAM" id="MobiDB-lite"/>
    </source>
</evidence>
<feature type="transmembrane region" description="Helical" evidence="14">
    <location>
        <begin position="195"/>
        <end position="217"/>
    </location>
</feature>
<keyword evidence="5" id="KW-0808">Transferase</keyword>
<evidence type="ECO:0000256" key="3">
    <source>
        <dbReference type="ARBA" id="ARBA00019082"/>
    </source>
</evidence>
<dbReference type="Pfam" id="PF10998">
    <property type="entry name" value="DUF2838"/>
    <property type="match status" value="1"/>
</dbReference>
<evidence type="ECO:0000256" key="14">
    <source>
        <dbReference type="SAM" id="Phobius"/>
    </source>
</evidence>
<evidence type="ECO:0000256" key="12">
    <source>
        <dbReference type="ARBA" id="ARBA00023315"/>
    </source>
</evidence>
<name>D7FQ84_ECTSI</name>
<dbReference type="InterPro" id="IPR021261">
    <property type="entry name" value="GPCAT"/>
</dbReference>
<dbReference type="GO" id="GO:0016746">
    <property type="term" value="F:acyltransferase activity"/>
    <property type="evidence" value="ECO:0007669"/>
    <property type="project" value="UniProtKB-KW"/>
</dbReference>
<evidence type="ECO:0000256" key="7">
    <source>
        <dbReference type="ARBA" id="ARBA00022989"/>
    </source>
</evidence>
<evidence type="ECO:0000256" key="2">
    <source>
        <dbReference type="ARBA" id="ARBA00006675"/>
    </source>
</evidence>
<dbReference type="eggNOG" id="KOG2895">
    <property type="taxonomic scope" value="Eukaryota"/>
</dbReference>
<evidence type="ECO:0000256" key="6">
    <source>
        <dbReference type="ARBA" id="ARBA00022692"/>
    </source>
</evidence>
<reference evidence="15 16" key="1">
    <citation type="journal article" date="2010" name="Nature">
        <title>The Ectocarpus genome and the independent evolution of multicellularity in brown algae.</title>
        <authorList>
            <person name="Cock J.M."/>
            <person name="Sterck L."/>
            <person name="Rouze P."/>
            <person name="Scornet D."/>
            <person name="Allen A.E."/>
            <person name="Amoutzias G."/>
            <person name="Anthouard V."/>
            <person name="Artiguenave F."/>
            <person name="Aury J.M."/>
            <person name="Badger J.H."/>
            <person name="Beszteri B."/>
            <person name="Billiau K."/>
            <person name="Bonnet E."/>
            <person name="Bothwell J.H."/>
            <person name="Bowler C."/>
            <person name="Boyen C."/>
            <person name="Brownlee C."/>
            <person name="Carrano C.J."/>
            <person name="Charrier B."/>
            <person name="Cho G.Y."/>
            <person name="Coelho S.M."/>
            <person name="Collen J."/>
            <person name="Corre E."/>
            <person name="Da Silva C."/>
            <person name="Delage L."/>
            <person name="Delaroque N."/>
            <person name="Dittami S.M."/>
            <person name="Doulbeau S."/>
            <person name="Elias M."/>
            <person name="Farnham G."/>
            <person name="Gachon C.M."/>
            <person name="Gschloessl B."/>
            <person name="Heesch S."/>
            <person name="Jabbari K."/>
            <person name="Jubin C."/>
            <person name="Kawai H."/>
            <person name="Kimura K."/>
            <person name="Kloareg B."/>
            <person name="Kupper F.C."/>
            <person name="Lang D."/>
            <person name="Le Bail A."/>
            <person name="Leblanc C."/>
            <person name="Lerouge P."/>
            <person name="Lohr M."/>
            <person name="Lopez P.J."/>
            <person name="Martens C."/>
            <person name="Maumus F."/>
            <person name="Michel G."/>
            <person name="Miranda-Saavedra D."/>
            <person name="Morales J."/>
            <person name="Moreau H."/>
            <person name="Motomura T."/>
            <person name="Nagasato C."/>
            <person name="Napoli C.A."/>
            <person name="Nelson D.R."/>
            <person name="Nyvall-Collen P."/>
            <person name="Peters A.F."/>
            <person name="Pommier C."/>
            <person name="Potin P."/>
            <person name="Poulain J."/>
            <person name="Quesneville H."/>
            <person name="Read B."/>
            <person name="Rensing S.A."/>
            <person name="Ritter A."/>
            <person name="Rousvoal S."/>
            <person name="Samanta M."/>
            <person name="Samson G."/>
            <person name="Schroeder D.C."/>
            <person name="Segurens B."/>
            <person name="Strittmatter M."/>
            <person name="Tonon T."/>
            <person name="Tregear J.W."/>
            <person name="Valentin K."/>
            <person name="von Dassow P."/>
            <person name="Yamagishi T."/>
            <person name="Van de Peer Y."/>
            <person name="Wincker P."/>
        </authorList>
    </citation>
    <scope>NUCLEOTIDE SEQUENCE [LARGE SCALE GENOMIC DNA]</scope>
    <source>
        <strain evidence="16">Ec32 / CCAP1310/4</strain>
    </source>
</reference>
<proteinExistence type="inferred from homology"/>
<keyword evidence="16" id="KW-1185">Reference proteome</keyword>
<comment type="similarity">
    <text evidence="2">Belongs to the GPC1 family.</text>
</comment>
<dbReference type="EMBL" id="FN648375">
    <property type="protein sequence ID" value="CBJ48416.1"/>
    <property type="molecule type" value="Genomic_DNA"/>
</dbReference>
<dbReference type="PANTHER" id="PTHR31201:SF1">
    <property type="entry name" value="GLYCEROPHOSPHOCHOLINE ACYLTRANSFERASE 1"/>
    <property type="match status" value="1"/>
</dbReference>
<feature type="transmembrane region" description="Helical" evidence="14">
    <location>
        <begin position="374"/>
        <end position="393"/>
    </location>
</feature>
<evidence type="ECO:0000256" key="1">
    <source>
        <dbReference type="ARBA" id="ARBA00004141"/>
    </source>
</evidence>
<protein>
    <recommendedName>
        <fullName evidence="3">Glycerophosphocholine acyltransferase 1</fullName>
    </recommendedName>
</protein>
<comment type="subcellular location">
    <subcellularLocation>
        <location evidence="1">Membrane</location>
        <topology evidence="1">Multi-pass membrane protein</topology>
    </subcellularLocation>
</comment>
<dbReference type="GO" id="GO:0006656">
    <property type="term" value="P:phosphatidylcholine biosynthetic process"/>
    <property type="evidence" value="ECO:0007669"/>
    <property type="project" value="TreeGrafter"/>
</dbReference>
<feature type="transmembrane region" description="Helical" evidence="14">
    <location>
        <begin position="223"/>
        <end position="242"/>
    </location>
</feature>
<sequence length="540" mass="61650">MATPGQEDDKSMAFDLLGDESSDSRERDTSFARGLSRSFRRVTPPVKERLLRVINDELSSLAAEADGVSEKVKKIINRQRQRLDSLIEETSKAPRRLQSKITAPLDKHRRQFHGKIRKAVTGDPLKSVRLHLEEKRSKPFVMRMLDKAAFTVGVLTMIVSEYVLLLMPERFWLWYSVMVPVLLLMRYPDYRQRKWLFFYYDFCYYVQFWCMVAIFVMPHSCRLLKSIFIFVMGSLLWAVPLWRNSLVFHDVDKMTSCFIHLFPSWLALTLRWYPLDPMRGGTAGAEPECQDGFDMGDVGTAMGMYLAWQVLYFFKTEIADKPKLDADPEIQTSLRWLTTSPSNPMHKIVLALMRKTGMFKEDETFDPTTFKTKMIFMGSQLVFTVLVSLPTPFLYNSKWASISLAFFVFLCALWNSSNYYIEVFSRRYWQSMEAESAAKAEALVVKATRQRERERLRSGEDGIAAGGQMLSASSGGSGEDLADDDYEDGEDWEEEADAAPAADEEEEEEAEAVGDMDGLFGGEVGAAADENPGQEKSKDV</sequence>
<evidence type="ECO:0000313" key="16">
    <source>
        <dbReference type="Proteomes" id="UP000002630"/>
    </source>
</evidence>
<keyword evidence="10" id="KW-0594">Phospholipid biosynthesis</keyword>
<feature type="region of interest" description="Disordered" evidence="13">
    <location>
        <begin position="453"/>
        <end position="540"/>
    </location>
</feature>
<feature type="compositionally biased region" description="Acidic residues" evidence="13">
    <location>
        <begin position="480"/>
        <end position="514"/>
    </location>
</feature>
<feature type="transmembrane region" description="Helical" evidence="14">
    <location>
        <begin position="293"/>
        <end position="314"/>
    </location>
</feature>
<keyword evidence="6 14" id="KW-0812">Transmembrane</keyword>
<dbReference type="EMBL" id="FN649727">
    <property type="protein sequence ID" value="CBJ48416.1"/>
    <property type="molecule type" value="Genomic_DNA"/>
</dbReference>
<dbReference type="InParanoid" id="D7FQ84"/>
<keyword evidence="7 14" id="KW-1133">Transmembrane helix</keyword>
<dbReference type="OrthoDB" id="406287at2759"/>
<organism evidence="15 16">
    <name type="scientific">Ectocarpus siliculosus</name>
    <name type="common">Brown alga</name>
    <name type="synonym">Conferva siliculosa</name>
    <dbReference type="NCBI Taxonomy" id="2880"/>
    <lineage>
        <taxon>Eukaryota</taxon>
        <taxon>Sar</taxon>
        <taxon>Stramenopiles</taxon>
        <taxon>Ochrophyta</taxon>
        <taxon>PX clade</taxon>
        <taxon>Phaeophyceae</taxon>
        <taxon>Ectocarpales</taxon>
        <taxon>Ectocarpaceae</taxon>
        <taxon>Ectocarpus</taxon>
    </lineage>
</organism>
<feature type="transmembrane region" description="Helical" evidence="14">
    <location>
        <begin position="145"/>
        <end position="165"/>
    </location>
</feature>
<dbReference type="GO" id="GO:0016020">
    <property type="term" value="C:membrane"/>
    <property type="evidence" value="ECO:0007669"/>
    <property type="project" value="UniProtKB-SubCell"/>
</dbReference>
<evidence type="ECO:0000256" key="9">
    <source>
        <dbReference type="ARBA" id="ARBA00023136"/>
    </source>
</evidence>